<dbReference type="AlphaFoldDB" id="A0A2S4VEM5"/>
<dbReference type="EMBL" id="PKSL01000069">
    <property type="protein sequence ID" value="POW07957.1"/>
    <property type="molecule type" value="Genomic_DNA"/>
</dbReference>
<comment type="caution">
    <text evidence="5">The sequence shown here is derived from an EMBL/GenBank/DDBJ whole genome shotgun (WGS) entry which is preliminary data.</text>
</comment>
<dbReference type="InterPro" id="IPR050628">
    <property type="entry name" value="SNF2_RAD54_helicase_TF"/>
</dbReference>
<keyword evidence="6" id="KW-1185">Reference proteome</keyword>
<dbReference type="GO" id="GO:0008094">
    <property type="term" value="F:ATP-dependent activity, acting on DNA"/>
    <property type="evidence" value="ECO:0007669"/>
    <property type="project" value="TreeGrafter"/>
</dbReference>
<dbReference type="InterPro" id="IPR038718">
    <property type="entry name" value="SNF2-like_sf"/>
</dbReference>
<sequence length="114" mass="12913">MGLGKTLTSLALILTSKNAAESFANSKERNARRLYHGEERKKWTTQHLWANDIVLVTYDTVANLYESRCDALFEPTWFRTILDEAHNQAKQGHSSFADRTKIMLDGNPVAESAE</sequence>
<dbReference type="GO" id="GO:0005634">
    <property type="term" value="C:nucleus"/>
    <property type="evidence" value="ECO:0007669"/>
    <property type="project" value="TreeGrafter"/>
</dbReference>
<evidence type="ECO:0000313" key="5">
    <source>
        <dbReference type="EMBL" id="POW07957.1"/>
    </source>
</evidence>
<dbReference type="GO" id="GO:0005524">
    <property type="term" value="F:ATP binding"/>
    <property type="evidence" value="ECO:0007669"/>
    <property type="project" value="UniProtKB-KW"/>
</dbReference>
<dbReference type="Proteomes" id="UP000239156">
    <property type="component" value="Unassembled WGS sequence"/>
</dbReference>
<dbReference type="InterPro" id="IPR027417">
    <property type="entry name" value="P-loop_NTPase"/>
</dbReference>
<dbReference type="GO" id="GO:0006281">
    <property type="term" value="P:DNA repair"/>
    <property type="evidence" value="ECO:0007669"/>
    <property type="project" value="TreeGrafter"/>
</dbReference>
<evidence type="ECO:0000256" key="1">
    <source>
        <dbReference type="ARBA" id="ARBA00022741"/>
    </source>
</evidence>
<dbReference type="Gene3D" id="3.40.50.10810">
    <property type="entry name" value="Tandem AAA-ATPase domain"/>
    <property type="match status" value="1"/>
</dbReference>
<dbReference type="PANTHER" id="PTHR45626">
    <property type="entry name" value="TRANSCRIPTION TERMINATION FACTOR 2-RELATED"/>
    <property type="match status" value="1"/>
</dbReference>
<reference evidence="5" key="1">
    <citation type="submission" date="2017-12" db="EMBL/GenBank/DDBJ databases">
        <title>Gene loss provides genomic basis for host adaptation in cereal stripe rust fungi.</title>
        <authorList>
            <person name="Xia C."/>
        </authorList>
    </citation>
    <scope>NUCLEOTIDE SEQUENCE [LARGE SCALE GENOMIC DNA]</scope>
    <source>
        <strain evidence="5">93-210</strain>
    </source>
</reference>
<keyword evidence="2" id="KW-0378">Hydrolase</keyword>
<evidence type="ECO:0000313" key="6">
    <source>
        <dbReference type="Proteomes" id="UP000239156"/>
    </source>
</evidence>
<keyword evidence="3" id="KW-0067">ATP-binding</keyword>
<keyword evidence="4" id="KW-0732">Signal</keyword>
<dbReference type="GO" id="GO:0016787">
    <property type="term" value="F:hydrolase activity"/>
    <property type="evidence" value="ECO:0007669"/>
    <property type="project" value="UniProtKB-KW"/>
</dbReference>
<dbReference type="VEuPathDB" id="FungiDB:PSTT_07893"/>
<feature type="signal peptide" evidence="4">
    <location>
        <begin position="1"/>
        <end position="19"/>
    </location>
</feature>
<protein>
    <submittedName>
        <fullName evidence="5">Uncharacterized protein</fullName>
    </submittedName>
</protein>
<gene>
    <name evidence="5" type="ORF">PSTT_07893</name>
</gene>
<feature type="chain" id="PRO_5015392397" evidence="4">
    <location>
        <begin position="20"/>
        <end position="114"/>
    </location>
</feature>
<keyword evidence="1" id="KW-0547">Nucleotide-binding</keyword>
<accession>A0A2S4VEM5</accession>
<name>A0A2S4VEM5_9BASI</name>
<evidence type="ECO:0000256" key="3">
    <source>
        <dbReference type="ARBA" id="ARBA00022840"/>
    </source>
</evidence>
<proteinExistence type="predicted"/>
<dbReference type="SUPFAM" id="SSF52540">
    <property type="entry name" value="P-loop containing nucleoside triphosphate hydrolases"/>
    <property type="match status" value="1"/>
</dbReference>
<evidence type="ECO:0000256" key="2">
    <source>
        <dbReference type="ARBA" id="ARBA00022801"/>
    </source>
</evidence>
<organism evidence="5 6">
    <name type="scientific">Puccinia striiformis</name>
    <dbReference type="NCBI Taxonomy" id="27350"/>
    <lineage>
        <taxon>Eukaryota</taxon>
        <taxon>Fungi</taxon>
        <taxon>Dikarya</taxon>
        <taxon>Basidiomycota</taxon>
        <taxon>Pucciniomycotina</taxon>
        <taxon>Pucciniomycetes</taxon>
        <taxon>Pucciniales</taxon>
        <taxon>Pucciniaceae</taxon>
        <taxon>Puccinia</taxon>
    </lineage>
</organism>
<evidence type="ECO:0000256" key="4">
    <source>
        <dbReference type="SAM" id="SignalP"/>
    </source>
</evidence>